<gene>
    <name evidence="2" type="ORF">A3A34_00450</name>
</gene>
<proteinExistence type="predicted"/>
<dbReference type="Gene3D" id="1.10.10.10">
    <property type="entry name" value="Winged helix-like DNA-binding domain superfamily/Winged helix DNA-binding domain"/>
    <property type="match status" value="1"/>
</dbReference>
<dbReference type="InterPro" id="IPR036388">
    <property type="entry name" value="WH-like_DNA-bd_sf"/>
</dbReference>
<dbReference type="EMBL" id="MFLU01000004">
    <property type="protein sequence ID" value="OGG76056.1"/>
    <property type="molecule type" value="Genomic_DNA"/>
</dbReference>
<dbReference type="AlphaFoldDB" id="A0A1F6ER06"/>
<feature type="compositionally biased region" description="Polar residues" evidence="1">
    <location>
        <begin position="227"/>
        <end position="242"/>
    </location>
</feature>
<feature type="region of interest" description="Disordered" evidence="1">
    <location>
        <begin position="162"/>
        <end position="189"/>
    </location>
</feature>
<comment type="caution">
    <text evidence="2">The sequence shown here is derived from an EMBL/GenBank/DDBJ whole genome shotgun (WGS) entry which is preliminary data.</text>
</comment>
<name>A0A1F6ER06_9BACT</name>
<evidence type="ECO:0000313" key="2">
    <source>
        <dbReference type="EMBL" id="OGG76056.1"/>
    </source>
</evidence>
<sequence length="303" mass="33344">MSDVKDIQKTNSLSVFLDAHSIRTSPFSKNTSGERAYARAERIVAALFLLTNHFNQSEQLRTSLRKNGMGLLSSILSLRAGIRSSGADLVESALALIRELISLVRMSTIAGYISTQNAGEVIQALDDLGLLLVASQRSNLSETVILTRDDLTPRAAEFEVSSARARPHVERKPSTFPTPQGMTPGGSEKSTRILRQEHGTLKVLGKGQNSVTVKDVEKNIKSENTDTQRTNADVPSTPRYSNSRSQEVLEILRVSGKLGIKDIYSNMPGCSEKMIQRELARMVSQGQVKKVGAKRWSTYELVR</sequence>
<dbReference type="STRING" id="1798507.A3A34_00450"/>
<accession>A0A1F6ER06</accession>
<organism evidence="2 3">
    <name type="scientific">Candidatus Kaiserbacteria bacterium RIFCSPLOWO2_01_FULL_50_24</name>
    <dbReference type="NCBI Taxonomy" id="1798507"/>
    <lineage>
        <taxon>Bacteria</taxon>
        <taxon>Candidatus Kaiseribacteriota</taxon>
    </lineage>
</organism>
<reference evidence="2 3" key="1">
    <citation type="journal article" date="2016" name="Nat. Commun.">
        <title>Thousands of microbial genomes shed light on interconnected biogeochemical processes in an aquifer system.</title>
        <authorList>
            <person name="Anantharaman K."/>
            <person name="Brown C.T."/>
            <person name="Hug L.A."/>
            <person name="Sharon I."/>
            <person name="Castelle C.J."/>
            <person name="Probst A.J."/>
            <person name="Thomas B.C."/>
            <person name="Singh A."/>
            <person name="Wilkins M.J."/>
            <person name="Karaoz U."/>
            <person name="Brodie E.L."/>
            <person name="Williams K.H."/>
            <person name="Hubbard S.S."/>
            <person name="Banfield J.F."/>
        </authorList>
    </citation>
    <scope>NUCLEOTIDE SEQUENCE [LARGE SCALE GENOMIC DNA]</scope>
</reference>
<protein>
    <recommendedName>
        <fullName evidence="4">HTH deoR-type domain-containing protein</fullName>
    </recommendedName>
</protein>
<evidence type="ECO:0000313" key="3">
    <source>
        <dbReference type="Proteomes" id="UP000178587"/>
    </source>
</evidence>
<evidence type="ECO:0000256" key="1">
    <source>
        <dbReference type="SAM" id="MobiDB-lite"/>
    </source>
</evidence>
<evidence type="ECO:0008006" key="4">
    <source>
        <dbReference type="Google" id="ProtNLM"/>
    </source>
</evidence>
<dbReference type="Proteomes" id="UP000178587">
    <property type="component" value="Unassembled WGS sequence"/>
</dbReference>
<feature type="region of interest" description="Disordered" evidence="1">
    <location>
        <begin position="220"/>
        <end position="242"/>
    </location>
</feature>